<feature type="compositionally biased region" description="Pro residues" evidence="9">
    <location>
        <begin position="526"/>
        <end position="542"/>
    </location>
</feature>
<dbReference type="InterPro" id="IPR023828">
    <property type="entry name" value="Peptidase_S8_Ser-AS"/>
</dbReference>
<evidence type="ECO:0000256" key="3">
    <source>
        <dbReference type="ARBA" id="ARBA00022670"/>
    </source>
</evidence>
<keyword evidence="2" id="KW-0964">Secreted</keyword>
<keyword evidence="3" id="KW-0645">Protease</keyword>
<keyword evidence="10" id="KW-1133">Transmembrane helix</keyword>
<dbReference type="NCBIfam" id="TIGR01167">
    <property type="entry name" value="LPXTG_anchor"/>
    <property type="match status" value="1"/>
</dbReference>
<evidence type="ECO:0000256" key="1">
    <source>
        <dbReference type="ARBA" id="ARBA00022512"/>
    </source>
</evidence>
<keyword evidence="7" id="KW-0572">Peptidoglycan-anchor</keyword>
<gene>
    <name evidence="13" type="ORF">SAMN06309945_0547</name>
</gene>
<dbReference type="InterPro" id="IPR036852">
    <property type="entry name" value="Peptidase_S8/S53_dom_sf"/>
</dbReference>
<keyword evidence="4 11" id="KW-0732">Signal</keyword>
<dbReference type="InterPro" id="IPR000209">
    <property type="entry name" value="Peptidase_S8/S53_dom"/>
</dbReference>
<feature type="transmembrane region" description="Helical" evidence="10">
    <location>
        <begin position="567"/>
        <end position="585"/>
    </location>
</feature>
<name>A0A1T5IK49_9MICO</name>
<evidence type="ECO:0000256" key="8">
    <source>
        <dbReference type="PROSITE-ProRule" id="PRU01240"/>
    </source>
</evidence>
<feature type="chain" id="PRO_5039122466" evidence="11">
    <location>
        <begin position="17"/>
        <end position="590"/>
    </location>
</feature>
<dbReference type="GO" id="GO:0004252">
    <property type="term" value="F:serine-type endopeptidase activity"/>
    <property type="evidence" value="ECO:0007669"/>
    <property type="project" value="InterPro"/>
</dbReference>
<dbReference type="Proteomes" id="UP000190857">
    <property type="component" value="Unassembled WGS sequence"/>
</dbReference>
<dbReference type="RefSeq" id="WP_143785304.1">
    <property type="nucleotide sequence ID" value="NZ_FUZP01000001.1"/>
</dbReference>
<comment type="caution">
    <text evidence="8">Lacks conserved residue(s) required for the propagation of feature annotation.</text>
</comment>
<evidence type="ECO:0000256" key="2">
    <source>
        <dbReference type="ARBA" id="ARBA00022525"/>
    </source>
</evidence>
<dbReference type="EMBL" id="FUZP01000001">
    <property type="protein sequence ID" value="SKC39373.1"/>
    <property type="molecule type" value="Genomic_DNA"/>
</dbReference>
<keyword evidence="1" id="KW-0134">Cell wall</keyword>
<dbReference type="Gene3D" id="3.40.50.200">
    <property type="entry name" value="Peptidase S8/S53 domain"/>
    <property type="match status" value="2"/>
</dbReference>
<dbReference type="PROSITE" id="PS00138">
    <property type="entry name" value="SUBTILASE_SER"/>
    <property type="match status" value="1"/>
</dbReference>
<comment type="similarity">
    <text evidence="8">Belongs to the peptidase S8 family.</text>
</comment>
<proteinExistence type="inferred from homology"/>
<keyword evidence="14" id="KW-1185">Reference proteome</keyword>
<dbReference type="PANTHER" id="PTHR42884:SF14">
    <property type="entry name" value="NEUROENDOCRINE CONVERTASE 1"/>
    <property type="match status" value="1"/>
</dbReference>
<dbReference type="PROSITE" id="PS50847">
    <property type="entry name" value="GRAM_POS_ANCHORING"/>
    <property type="match status" value="1"/>
</dbReference>
<dbReference type="OrthoDB" id="9813435at2"/>
<evidence type="ECO:0000313" key="14">
    <source>
        <dbReference type="Proteomes" id="UP000190857"/>
    </source>
</evidence>
<dbReference type="InterPro" id="IPR019931">
    <property type="entry name" value="LPXTG_anchor"/>
</dbReference>
<dbReference type="PANTHER" id="PTHR42884">
    <property type="entry name" value="PROPROTEIN CONVERTASE SUBTILISIN/KEXIN-RELATED"/>
    <property type="match status" value="1"/>
</dbReference>
<dbReference type="GO" id="GO:0016485">
    <property type="term" value="P:protein processing"/>
    <property type="evidence" value="ECO:0007669"/>
    <property type="project" value="TreeGrafter"/>
</dbReference>
<keyword evidence="10" id="KW-0812">Transmembrane</keyword>
<feature type="signal peptide" evidence="11">
    <location>
        <begin position="1"/>
        <end position="16"/>
    </location>
</feature>
<dbReference type="STRING" id="123320.SAMN06309945_0547"/>
<dbReference type="PROSITE" id="PS51892">
    <property type="entry name" value="SUBTILASE"/>
    <property type="match status" value="1"/>
</dbReference>
<evidence type="ECO:0000256" key="4">
    <source>
        <dbReference type="ARBA" id="ARBA00022729"/>
    </source>
</evidence>
<sequence length="590" mass="57351">MIAALGLVLVAGTALATPATSGANAAGVLSASVPAAAVPAAAVPTVAANPAVDQPGCRALPAPARSALRADQATETFGVDGTSVTVGIISGSFGTSGQAAVDADEAAGLLPGAGNPCGRTQPVRVLIEGSDDDEGRAMAQAVHSVAPGASVVFASGGGGDAGVATAIDALVGAGATVIVDDVQADDERPYQRGAAGAAIQRAVDAGVLYVTAASNYGVSGAAGYPSAGYPIGGWSTAAYRAGPCAADVAALYAPESVDCLDFDPGAAVDPELEFTLPAHGAMAASLNWAEPVGAVTTQLDYVLRTAGTLNRVPAGDPTIPRIKAGVFSTADTVVTQGVSIVRHLPAPAAAPPVSIILTGIPGESAILHQDRFESTGPDVVGSTLFGHQSDPAALAVAAVDSGTLTLETFSTLGPATTFFGAGITGPVMVPGPAVAGADDLPVSTTVLTGNGIFKGTSAAAPTVAAVAALARELAPDATPADLRAALTEGARTDGVQTPWNAAIPASRYWGAGLVDAAATLELLAPTPAPTPTPGPTASPEPAAPAADSGLPSRAAAELPATGASSDGAVTVAVTALLLGAGLVALRRRRA</sequence>
<reference evidence="13 14" key="1">
    <citation type="submission" date="2017-02" db="EMBL/GenBank/DDBJ databases">
        <authorList>
            <person name="Peterson S.W."/>
        </authorList>
    </citation>
    <scope>NUCLEOTIDE SEQUENCE [LARGE SCALE GENOMIC DNA]</scope>
    <source>
        <strain evidence="13 14">VKM Ac-2059</strain>
    </source>
</reference>
<evidence type="ECO:0000256" key="10">
    <source>
        <dbReference type="SAM" id="Phobius"/>
    </source>
</evidence>
<evidence type="ECO:0000313" key="13">
    <source>
        <dbReference type="EMBL" id="SKC39373.1"/>
    </source>
</evidence>
<organism evidence="13 14">
    <name type="scientific">Okibacterium fritillariae</name>
    <dbReference type="NCBI Taxonomy" id="123320"/>
    <lineage>
        <taxon>Bacteria</taxon>
        <taxon>Bacillati</taxon>
        <taxon>Actinomycetota</taxon>
        <taxon>Actinomycetes</taxon>
        <taxon>Micrococcales</taxon>
        <taxon>Microbacteriaceae</taxon>
        <taxon>Okibacterium</taxon>
    </lineage>
</organism>
<evidence type="ECO:0000256" key="7">
    <source>
        <dbReference type="ARBA" id="ARBA00023088"/>
    </source>
</evidence>
<feature type="domain" description="Gram-positive cocci surface proteins LPxTG" evidence="12">
    <location>
        <begin position="558"/>
        <end position="590"/>
    </location>
</feature>
<dbReference type="AlphaFoldDB" id="A0A1T5IK49"/>
<protein>
    <submittedName>
        <fullName evidence="13">LPXTG-motif cell wall anchor domain-containing protein</fullName>
    </submittedName>
</protein>
<dbReference type="Pfam" id="PF00082">
    <property type="entry name" value="Peptidase_S8"/>
    <property type="match status" value="1"/>
</dbReference>
<evidence type="ECO:0000256" key="9">
    <source>
        <dbReference type="SAM" id="MobiDB-lite"/>
    </source>
</evidence>
<dbReference type="SUPFAM" id="SSF52743">
    <property type="entry name" value="Subtilisin-like"/>
    <property type="match status" value="1"/>
</dbReference>
<dbReference type="GO" id="GO:0016020">
    <property type="term" value="C:membrane"/>
    <property type="evidence" value="ECO:0007669"/>
    <property type="project" value="TreeGrafter"/>
</dbReference>
<keyword evidence="10" id="KW-0472">Membrane</keyword>
<dbReference type="Pfam" id="PF00746">
    <property type="entry name" value="Gram_pos_anchor"/>
    <property type="match status" value="1"/>
</dbReference>
<accession>A0A1T5IK49</accession>
<evidence type="ECO:0000256" key="6">
    <source>
        <dbReference type="ARBA" id="ARBA00022825"/>
    </source>
</evidence>
<keyword evidence="5" id="KW-0378">Hydrolase</keyword>
<keyword evidence="6" id="KW-0720">Serine protease</keyword>
<evidence type="ECO:0000256" key="5">
    <source>
        <dbReference type="ARBA" id="ARBA00022801"/>
    </source>
</evidence>
<evidence type="ECO:0000256" key="11">
    <source>
        <dbReference type="SAM" id="SignalP"/>
    </source>
</evidence>
<evidence type="ECO:0000259" key="12">
    <source>
        <dbReference type="PROSITE" id="PS50847"/>
    </source>
</evidence>
<feature type="region of interest" description="Disordered" evidence="9">
    <location>
        <begin position="524"/>
        <end position="563"/>
    </location>
</feature>